<gene>
    <name evidence="2" type="ORF">UU14_C0015G0004</name>
</gene>
<dbReference type="Proteomes" id="UP000034664">
    <property type="component" value="Unassembled WGS sequence"/>
</dbReference>
<proteinExistence type="predicted"/>
<evidence type="ECO:0000256" key="1">
    <source>
        <dbReference type="SAM" id="Phobius"/>
    </source>
</evidence>
<accession>A0A0G0T4J9</accession>
<organism evidence="2 3">
    <name type="scientific">Candidatus Roizmanbacteria bacterium GW2011_GWB1_40_7</name>
    <dbReference type="NCBI Taxonomy" id="1618482"/>
    <lineage>
        <taxon>Bacteria</taxon>
        <taxon>Candidatus Roizmaniibacteriota</taxon>
    </lineage>
</organism>
<keyword evidence="1" id="KW-1133">Transmembrane helix</keyword>
<sequence length="91" mass="10574">MRHMNKKSKSKNLMFMLIVIGVVVFGLVGWNMMRKNTDSIVNRVTQLPEVQEFKQAVEENGRSTFMVRVDKVTNDVSKLDIVTDTWEQVEQ</sequence>
<evidence type="ECO:0000313" key="3">
    <source>
        <dbReference type="Proteomes" id="UP000034664"/>
    </source>
</evidence>
<feature type="transmembrane region" description="Helical" evidence="1">
    <location>
        <begin position="12"/>
        <end position="33"/>
    </location>
</feature>
<keyword evidence="1" id="KW-0472">Membrane</keyword>
<protein>
    <submittedName>
        <fullName evidence="2">Uncharacterized protein</fullName>
    </submittedName>
</protein>
<dbReference type="EMBL" id="LBZM01000015">
    <property type="protein sequence ID" value="KKR71944.1"/>
    <property type="molecule type" value="Genomic_DNA"/>
</dbReference>
<evidence type="ECO:0000313" key="2">
    <source>
        <dbReference type="EMBL" id="KKR71944.1"/>
    </source>
</evidence>
<name>A0A0G0T4J9_9BACT</name>
<reference evidence="2 3" key="1">
    <citation type="journal article" date="2015" name="Nature">
        <title>rRNA introns, odd ribosomes, and small enigmatic genomes across a large radiation of phyla.</title>
        <authorList>
            <person name="Brown C.T."/>
            <person name="Hug L.A."/>
            <person name="Thomas B.C."/>
            <person name="Sharon I."/>
            <person name="Castelle C.J."/>
            <person name="Singh A."/>
            <person name="Wilkins M.J."/>
            <person name="Williams K.H."/>
            <person name="Banfield J.F."/>
        </authorList>
    </citation>
    <scope>NUCLEOTIDE SEQUENCE [LARGE SCALE GENOMIC DNA]</scope>
</reference>
<keyword evidence="1" id="KW-0812">Transmembrane</keyword>
<comment type="caution">
    <text evidence="2">The sequence shown here is derived from an EMBL/GenBank/DDBJ whole genome shotgun (WGS) entry which is preliminary data.</text>
</comment>
<dbReference type="AlphaFoldDB" id="A0A0G0T4J9"/>